<accession>A0A4Y9KSE7</accession>
<reference evidence="4 5" key="2">
    <citation type="submission" date="2019-03" db="EMBL/GenBank/DDBJ databases">
        <title>Bradyrhizobium strains diversity.</title>
        <authorList>
            <person name="Urquiaga M.C.O."/>
            <person name="Hungria M."/>
            <person name="Delamuta J.R.M."/>
            <person name="Klepa M.S."/>
        </authorList>
    </citation>
    <scope>NUCLEOTIDE SEQUENCE [LARGE SCALE GENOMIC DNA]</scope>
    <source>
        <strain evidence="4 5">CNPSo 3426</strain>
    </source>
</reference>
<evidence type="ECO:0000313" key="6">
    <source>
        <dbReference type="Proteomes" id="UP000298225"/>
    </source>
</evidence>
<evidence type="ECO:0000313" key="3">
    <source>
        <dbReference type="EMBL" id="TFV30144.1"/>
    </source>
</evidence>
<feature type="region of interest" description="Disordered" evidence="2">
    <location>
        <begin position="1"/>
        <end position="26"/>
    </location>
</feature>
<name>A0A4Y9NQS3_9BRAD</name>
<evidence type="ECO:0000256" key="2">
    <source>
        <dbReference type="SAM" id="MobiDB-lite"/>
    </source>
</evidence>
<evidence type="ECO:0000313" key="4">
    <source>
        <dbReference type="EMBL" id="TFV70221.1"/>
    </source>
</evidence>
<dbReference type="InterPro" id="IPR025701">
    <property type="entry name" value="UBQ-conjugat_E2_E"/>
</dbReference>
<reference evidence="3 6" key="1">
    <citation type="submission" date="2019-03" db="EMBL/GenBank/DDBJ databases">
        <title>Bradyrhizobium strains diversity isolated from Chamaecrista fasciculata.</title>
        <authorList>
            <person name="Urquiaga M.C.O."/>
            <person name="Hungria M."/>
            <person name="Delamuta J.R.M."/>
        </authorList>
    </citation>
    <scope>NUCLEOTIDE SEQUENCE [LARGE SCALE GENOMIC DNA]</scope>
    <source>
        <strain evidence="3 6">CNPSo 3424</strain>
    </source>
</reference>
<organism evidence="4 5">
    <name type="scientific">Bradyrhizobium frederickii</name>
    <dbReference type="NCBI Taxonomy" id="2560054"/>
    <lineage>
        <taxon>Bacteria</taxon>
        <taxon>Pseudomonadati</taxon>
        <taxon>Pseudomonadota</taxon>
        <taxon>Alphaproteobacteria</taxon>
        <taxon>Hyphomicrobiales</taxon>
        <taxon>Nitrobacteraceae</taxon>
        <taxon>Bradyrhizobium</taxon>
    </lineage>
</organism>
<evidence type="ECO:0000313" key="5">
    <source>
        <dbReference type="Proteomes" id="UP000297700"/>
    </source>
</evidence>
<evidence type="ECO:0000256" key="1">
    <source>
        <dbReference type="SAM" id="Coils"/>
    </source>
</evidence>
<keyword evidence="1" id="KW-0175">Coiled coil</keyword>
<dbReference type="OrthoDB" id="9204670at2"/>
<keyword evidence="6" id="KW-1185">Reference proteome</keyword>
<sequence>MSEANQEGHKEPIEAGPKGHEACGHDEVKALHDIEEAKADIDKAKDEIQHGMQDLDAAEHKLEAAEEELEEAHHHPKIIHFSVDGEDYETEQRKWTPNEIIKEFSGLDVATHYLVETDPHHQANFQGKGDVPFRLHDHASFQVISVGPAPVSDGTARTGVPCFIAGLKSLGFNPAIAPGKTEHVYFDYEIPTGKFAGQQIKLGLVVPGDFPMTSPRGVHVSPRFYPNQGGGEHPRGGIHDSADFQNALGGEWQYWSRPYKNWGAAKKAVATYMSHVWKLWDTQ</sequence>
<dbReference type="Proteomes" id="UP000297700">
    <property type="component" value="Unassembled WGS sequence"/>
</dbReference>
<dbReference type="Pfam" id="PF14462">
    <property type="entry name" value="Prok-E2_E"/>
    <property type="match status" value="1"/>
</dbReference>
<gene>
    <name evidence="4" type="ORF">E4K64_30665</name>
    <name evidence="3" type="ORF">E4K66_36610</name>
</gene>
<protein>
    <submittedName>
        <fullName evidence="4">Uncharacterized protein</fullName>
    </submittedName>
</protein>
<dbReference type="Proteomes" id="UP000298225">
    <property type="component" value="Unassembled WGS sequence"/>
</dbReference>
<dbReference type="EMBL" id="SPQS01000022">
    <property type="protein sequence ID" value="TFV70221.1"/>
    <property type="molecule type" value="Genomic_DNA"/>
</dbReference>
<feature type="coiled-coil region" evidence="1">
    <location>
        <begin position="27"/>
        <end position="75"/>
    </location>
</feature>
<accession>A0A4Y9NQS3</accession>
<proteinExistence type="predicted"/>
<dbReference type="RefSeq" id="WP_126261716.1">
    <property type="nucleotide sequence ID" value="NZ_SPQS01000022.1"/>
</dbReference>
<dbReference type="EMBL" id="SPQU01000041">
    <property type="protein sequence ID" value="TFV30144.1"/>
    <property type="molecule type" value="Genomic_DNA"/>
</dbReference>
<dbReference type="AlphaFoldDB" id="A0A4Y9NQS3"/>
<comment type="caution">
    <text evidence="4">The sequence shown here is derived from an EMBL/GenBank/DDBJ whole genome shotgun (WGS) entry which is preliminary data.</text>
</comment>